<gene>
    <name evidence="1" type="ORF">GENT11_03770</name>
</gene>
<evidence type="ECO:0008006" key="3">
    <source>
        <dbReference type="Google" id="ProtNLM"/>
    </source>
</evidence>
<reference evidence="1 2" key="2">
    <citation type="journal article" date="2022" name="Microorganisms">
        <title>Complete Genome Sequences of Two Flavobacterium ammonificans Strains and a Flavobacterium ammoniigenes Strain of Ammonifying Bacterioplankton Isolated from Surface River Water.</title>
        <authorList>
            <person name="Suda W."/>
            <person name="Ogata Y."/>
            <person name="Shindo C."/>
            <person name="Watanabe K."/>
        </authorList>
    </citation>
    <scope>NUCLEOTIDE SEQUENCE [LARGE SCALE GENOMIC DNA]</scope>
    <source>
        <strain evidence="1 2">GENT11</strain>
    </source>
</reference>
<name>A0ABN6KSH6_9FLAO</name>
<evidence type="ECO:0000313" key="2">
    <source>
        <dbReference type="Proteomes" id="UP001319865"/>
    </source>
</evidence>
<proteinExistence type="predicted"/>
<reference evidence="1 2" key="1">
    <citation type="journal article" date="2022" name="Int. J. Syst. Evol. Microbiol.">
        <title>Flavobacterium ammonificans sp. nov. and Flavobacterium ammoniigenes sp. nov., ammonifying bacteria isolated from surface river water.</title>
        <authorList>
            <person name="Watanabe K."/>
            <person name="Kitamura T."/>
            <person name="Ogata Y."/>
            <person name="Shindo C."/>
            <person name="Suda W."/>
        </authorList>
    </citation>
    <scope>NUCLEOTIDE SEQUENCE [LARGE SCALE GENOMIC DNA]</scope>
    <source>
        <strain evidence="1 2">GENT11</strain>
    </source>
</reference>
<organism evidence="1 2">
    <name type="scientific">Flavobacterium ammonificans</name>
    <dbReference type="NCBI Taxonomy" id="1751056"/>
    <lineage>
        <taxon>Bacteria</taxon>
        <taxon>Pseudomonadati</taxon>
        <taxon>Bacteroidota</taxon>
        <taxon>Flavobacteriia</taxon>
        <taxon>Flavobacteriales</taxon>
        <taxon>Flavobacteriaceae</taxon>
        <taxon>Flavobacterium</taxon>
    </lineage>
</organism>
<dbReference type="EMBL" id="AP025183">
    <property type="protein sequence ID" value="BDB52065.1"/>
    <property type="molecule type" value="Genomic_DNA"/>
</dbReference>
<protein>
    <recommendedName>
        <fullName evidence="3">Fam-b protein</fullName>
    </recommendedName>
</protein>
<accession>A0ABN6KSH6</accession>
<sequence length="121" mass="14440">MTKKILFILTILTYSVCGNLLYSNNLLNYSNYKNYKFEIKKNHRFSAINEIENDFQFINFDIEEDNGFDDDLEKQFAPIYSDSNSGSYFKKQKSYNTSLFCILHKKIPLYDLFCIWKLHIS</sequence>
<keyword evidence="2" id="KW-1185">Reference proteome</keyword>
<dbReference type="Proteomes" id="UP001319865">
    <property type="component" value="Chromosome"/>
</dbReference>
<evidence type="ECO:0000313" key="1">
    <source>
        <dbReference type="EMBL" id="BDB52065.1"/>
    </source>
</evidence>